<comment type="caution">
    <text evidence="1">The sequence shown here is derived from an EMBL/GenBank/DDBJ whole genome shotgun (WGS) entry which is preliminary data.</text>
</comment>
<proteinExistence type="predicted"/>
<dbReference type="InterPro" id="IPR016630">
    <property type="entry name" value="UCP015278"/>
</dbReference>
<evidence type="ECO:0000313" key="2">
    <source>
        <dbReference type="Proteomes" id="UP000245938"/>
    </source>
</evidence>
<protein>
    <submittedName>
        <fullName evidence="1">Uncharacterized protein</fullName>
    </submittedName>
</protein>
<sequence>MRLMNDNTRKRKNSLSIQVPYSFIREKVNSLTWRELQYGILTGYTSKQTAIEYAIATISSSEDSKSLHFQLASLYNSELSLVENLLTQIVKEEAVQNENEMKRKWGYLIIFWLFSNRGTPVFINDTPPIPLNGLFEVLLVLFEDLEYPVELAGIIGYSDEADDSMSYLEAIEKYLVESEKAFNK</sequence>
<organism evidence="1 2">
    <name type="scientific">Kurthia sibirica</name>
    <dbReference type="NCBI Taxonomy" id="202750"/>
    <lineage>
        <taxon>Bacteria</taxon>
        <taxon>Bacillati</taxon>
        <taxon>Bacillota</taxon>
        <taxon>Bacilli</taxon>
        <taxon>Bacillales</taxon>
        <taxon>Caryophanaceae</taxon>
        <taxon>Kurthia</taxon>
    </lineage>
</organism>
<gene>
    <name evidence="1" type="ORF">DEX24_04985</name>
</gene>
<reference evidence="1 2" key="1">
    <citation type="submission" date="2018-05" db="EMBL/GenBank/DDBJ databases">
        <title>Kurthia sibirica genome sequence.</title>
        <authorList>
            <person name="Maclea K.S."/>
            <person name="Goen A.E."/>
        </authorList>
    </citation>
    <scope>NUCLEOTIDE SEQUENCE [LARGE SCALE GENOMIC DNA]</scope>
    <source>
        <strain evidence="1 2">ATCC 49154</strain>
    </source>
</reference>
<keyword evidence="2" id="KW-1185">Reference proteome</keyword>
<dbReference type="EMBL" id="QFVR01000005">
    <property type="protein sequence ID" value="PWI25892.1"/>
    <property type="molecule type" value="Genomic_DNA"/>
</dbReference>
<dbReference type="Proteomes" id="UP000245938">
    <property type="component" value="Unassembled WGS sequence"/>
</dbReference>
<evidence type="ECO:0000313" key="1">
    <source>
        <dbReference type="EMBL" id="PWI25892.1"/>
    </source>
</evidence>
<accession>A0A2U3AMY9</accession>
<dbReference type="OrthoDB" id="1068411at2"/>
<dbReference type="Pfam" id="PF10004">
    <property type="entry name" value="DUF2247"/>
    <property type="match status" value="1"/>
</dbReference>
<name>A0A2U3AMY9_9BACL</name>
<dbReference type="AlphaFoldDB" id="A0A2U3AMY9"/>